<dbReference type="Pfam" id="PF02080">
    <property type="entry name" value="TrkA_C"/>
    <property type="match status" value="1"/>
</dbReference>
<dbReference type="Pfam" id="PF06826">
    <property type="entry name" value="Asp-Al_Ex"/>
    <property type="match status" value="2"/>
</dbReference>
<feature type="transmembrane region" description="Helical" evidence="8">
    <location>
        <begin position="447"/>
        <end position="465"/>
    </location>
</feature>
<dbReference type="PANTHER" id="PTHR30445">
    <property type="entry name" value="K(+)_H(+) ANTIPORTER SUBUNIT KHTT"/>
    <property type="match status" value="1"/>
</dbReference>
<evidence type="ECO:0000256" key="6">
    <source>
        <dbReference type="ARBA" id="ARBA00022989"/>
    </source>
</evidence>
<comment type="caution">
    <text evidence="10">The sequence shown here is derived from an EMBL/GenBank/DDBJ whole genome shotgun (WGS) entry which is preliminary data.</text>
</comment>
<feature type="transmembrane region" description="Helical" evidence="8">
    <location>
        <begin position="6"/>
        <end position="23"/>
    </location>
</feature>
<feature type="domain" description="RCK C-terminal" evidence="9">
    <location>
        <begin position="206"/>
        <end position="287"/>
    </location>
</feature>
<evidence type="ECO:0000259" key="9">
    <source>
        <dbReference type="PROSITE" id="PS51202"/>
    </source>
</evidence>
<evidence type="ECO:0000256" key="2">
    <source>
        <dbReference type="ARBA" id="ARBA00009854"/>
    </source>
</evidence>
<gene>
    <name evidence="10" type="primary">aspT_2</name>
    <name evidence="10" type="ORF">GCM10010446_31390</name>
</gene>
<evidence type="ECO:0000256" key="4">
    <source>
        <dbReference type="ARBA" id="ARBA00022475"/>
    </source>
</evidence>
<accession>A0ABN3XA13</accession>
<feature type="transmembrane region" description="Helical" evidence="8">
    <location>
        <begin position="88"/>
        <end position="107"/>
    </location>
</feature>
<dbReference type="PANTHER" id="PTHR30445:SF9">
    <property type="match status" value="1"/>
</dbReference>
<dbReference type="InterPro" id="IPR006037">
    <property type="entry name" value="RCK_C"/>
</dbReference>
<feature type="domain" description="RCK C-terminal" evidence="9">
    <location>
        <begin position="288"/>
        <end position="374"/>
    </location>
</feature>
<sequence length="559" mass="58436">MGVLRAHPELALFLCLAAGYLVGRLRVGPITLGGIAGTLIVALLVGAWSEVRVADDVKTVFFALFIFSLGYMGGPQFFANLNRKGLRFGVLCLIELVCVVSIALFLAEAFDLDVGTASGILAGAATESAVVGTATEAIGKLAGLTPAQVTEYQGNVATAYTVCYLFGLITIVLYSSQIMPMMLRIDLREASRELWEKMRGGEGSLEEDEREALPGMVGRTYVVTAGDGMTVGELQSARDGLVTVEAVKRGSRALTPEPGLELSLSDLVLLVGRRREVIAAGRQLGPETPGIPGLDAPLATRQVAVTEKATDGLTIDAARRRHPEFGQSGVYVTEVLRNDQHLPASGDTVLRRGDVLSLVGARSGLDRLVKKIGAVVNNDATDFVYLGLGIVAGSLLGQIVVHLGDIPLSLGTGGGCLISGLVFGWFRSRRQTFGAFPPQAATTLKDMGLAVFIACTGLASGPQAAPLLKEYGALLPFAGVAMVLIPATLSLVVGLKLLKIEKPLLIGAIAGQQCSTPAITAISQTAQSTVPLLGYTITYTLSNFLLPLTGPVLVGILGA</sequence>
<keyword evidence="5 8" id="KW-0812">Transmembrane</keyword>
<evidence type="ECO:0000256" key="1">
    <source>
        <dbReference type="ARBA" id="ARBA00004651"/>
    </source>
</evidence>
<dbReference type="Gene3D" id="3.30.70.1450">
    <property type="entry name" value="Regulator of K+ conductance, C-terminal domain"/>
    <property type="match status" value="1"/>
</dbReference>
<feature type="transmembrane region" description="Helical" evidence="8">
    <location>
        <begin position="60"/>
        <end position="81"/>
    </location>
</feature>
<keyword evidence="4" id="KW-1003">Cell membrane</keyword>
<dbReference type="InterPro" id="IPR022457">
    <property type="entry name" value="Asp_Ala_antiprt"/>
</dbReference>
<keyword evidence="11" id="KW-1185">Reference proteome</keyword>
<evidence type="ECO:0000313" key="11">
    <source>
        <dbReference type="Proteomes" id="UP001500403"/>
    </source>
</evidence>
<dbReference type="EMBL" id="BAAAUD010000034">
    <property type="protein sequence ID" value="GAA2943841.1"/>
    <property type="molecule type" value="Genomic_DNA"/>
</dbReference>
<name>A0ABN3XA13_9ACTN</name>
<keyword evidence="7 8" id="KW-0472">Membrane</keyword>
<evidence type="ECO:0000256" key="7">
    <source>
        <dbReference type="ARBA" id="ARBA00023136"/>
    </source>
</evidence>
<evidence type="ECO:0000256" key="3">
    <source>
        <dbReference type="ARBA" id="ARBA00022448"/>
    </source>
</evidence>
<evidence type="ECO:0000256" key="5">
    <source>
        <dbReference type="ARBA" id="ARBA00022692"/>
    </source>
</evidence>
<proteinExistence type="inferred from homology"/>
<feature type="transmembrane region" description="Helical" evidence="8">
    <location>
        <begin position="156"/>
        <end position="174"/>
    </location>
</feature>
<dbReference type="SUPFAM" id="SSF116726">
    <property type="entry name" value="TrkA C-terminal domain-like"/>
    <property type="match status" value="2"/>
</dbReference>
<evidence type="ECO:0000256" key="8">
    <source>
        <dbReference type="SAM" id="Phobius"/>
    </source>
</evidence>
<dbReference type="PROSITE" id="PS51202">
    <property type="entry name" value="RCK_C"/>
    <property type="match status" value="2"/>
</dbReference>
<dbReference type="InterPro" id="IPR036721">
    <property type="entry name" value="RCK_C_sf"/>
</dbReference>
<dbReference type="InterPro" id="IPR006512">
    <property type="entry name" value="YidE_YbjL"/>
</dbReference>
<dbReference type="InterPro" id="IPR050144">
    <property type="entry name" value="AAE_transporter"/>
</dbReference>
<evidence type="ECO:0000313" key="10">
    <source>
        <dbReference type="EMBL" id="GAA2943841.1"/>
    </source>
</evidence>
<comment type="similarity">
    <text evidence="2">Belongs to the AAE transporter (TC 2.A.81) family.</text>
</comment>
<comment type="subcellular location">
    <subcellularLocation>
        <location evidence="1">Cell membrane</location>
        <topology evidence="1">Multi-pass membrane protein</topology>
    </subcellularLocation>
</comment>
<feature type="transmembrane region" description="Helical" evidence="8">
    <location>
        <begin position="30"/>
        <end position="48"/>
    </location>
</feature>
<keyword evidence="6 8" id="KW-1133">Transmembrane helix</keyword>
<dbReference type="Proteomes" id="UP001500403">
    <property type="component" value="Unassembled WGS sequence"/>
</dbReference>
<reference evidence="10 11" key="1">
    <citation type="journal article" date="2019" name="Int. J. Syst. Evol. Microbiol.">
        <title>The Global Catalogue of Microorganisms (GCM) 10K type strain sequencing project: providing services to taxonomists for standard genome sequencing and annotation.</title>
        <authorList>
            <consortium name="The Broad Institute Genomics Platform"/>
            <consortium name="The Broad Institute Genome Sequencing Center for Infectious Disease"/>
            <person name="Wu L."/>
            <person name="Ma J."/>
        </authorList>
    </citation>
    <scope>NUCLEOTIDE SEQUENCE [LARGE SCALE GENOMIC DNA]</scope>
    <source>
        <strain evidence="10 11">JCM 9088</strain>
    </source>
</reference>
<dbReference type="RefSeq" id="WP_344495487.1">
    <property type="nucleotide sequence ID" value="NZ_BAAAUD010000034.1"/>
</dbReference>
<dbReference type="NCBIfam" id="TIGR01625">
    <property type="entry name" value="YidE_YbjL_dupl"/>
    <property type="match status" value="1"/>
</dbReference>
<keyword evidence="3" id="KW-0813">Transport</keyword>
<dbReference type="NCBIfam" id="TIGR03802">
    <property type="entry name" value="Asp_Ala_antiprt"/>
    <property type="match status" value="1"/>
</dbReference>
<protein>
    <submittedName>
        <fullName evidence="10">Aspartate-alanine antiporter</fullName>
    </submittedName>
</protein>
<feature type="transmembrane region" description="Helical" evidence="8">
    <location>
        <begin position="406"/>
        <end position="426"/>
    </location>
</feature>
<feature type="transmembrane region" description="Helical" evidence="8">
    <location>
        <begin position="471"/>
        <end position="495"/>
    </location>
</feature>
<feature type="transmembrane region" description="Helical" evidence="8">
    <location>
        <begin position="383"/>
        <end position="400"/>
    </location>
</feature>
<organism evidence="10 11">
    <name type="scientific">Streptomyces enissocaesilis</name>
    <dbReference type="NCBI Taxonomy" id="332589"/>
    <lineage>
        <taxon>Bacteria</taxon>
        <taxon>Bacillati</taxon>
        <taxon>Actinomycetota</taxon>
        <taxon>Actinomycetes</taxon>
        <taxon>Kitasatosporales</taxon>
        <taxon>Streptomycetaceae</taxon>
        <taxon>Streptomyces</taxon>
        <taxon>Streptomyces rochei group</taxon>
    </lineage>
</organism>